<dbReference type="InterPro" id="IPR019757">
    <property type="entry name" value="Pept_S26A_signal_pept_1_Lys-AS"/>
</dbReference>
<evidence type="ECO:0000256" key="3">
    <source>
        <dbReference type="ARBA" id="ARBA00022801"/>
    </source>
</evidence>
<dbReference type="GO" id="GO:0006465">
    <property type="term" value="P:signal peptide processing"/>
    <property type="evidence" value="ECO:0007669"/>
    <property type="project" value="InterPro"/>
</dbReference>
<dbReference type="AlphaFoldDB" id="A0A4P9WJG7"/>
<keyword evidence="3" id="KW-0378">Hydrolase</keyword>
<comment type="subcellular location">
    <subcellularLocation>
        <location evidence="1">Mitochondrion inner membrane</location>
    </subcellularLocation>
</comment>
<evidence type="ECO:0000256" key="4">
    <source>
        <dbReference type="ARBA" id="ARBA00023128"/>
    </source>
</evidence>
<dbReference type="PANTHER" id="PTHR12383:SF16">
    <property type="entry name" value="MITOCHONDRIAL INNER MEMBRANE PROTEASE SUBUNIT 1"/>
    <property type="match status" value="1"/>
</dbReference>
<evidence type="ECO:0000313" key="9">
    <source>
        <dbReference type="Proteomes" id="UP000269721"/>
    </source>
</evidence>
<dbReference type="Gene3D" id="2.10.109.10">
    <property type="entry name" value="Umud Fragment, subunit A"/>
    <property type="match status" value="1"/>
</dbReference>
<comment type="similarity">
    <text evidence="6">Belongs to the peptidase S26 family. IMP1 subfamily.</text>
</comment>
<dbReference type="EMBL" id="KZ995139">
    <property type="protein sequence ID" value="RKO91280.1"/>
    <property type="molecule type" value="Genomic_DNA"/>
</dbReference>
<dbReference type="Proteomes" id="UP000269721">
    <property type="component" value="Unassembled WGS sequence"/>
</dbReference>
<dbReference type="GO" id="GO:0042720">
    <property type="term" value="C:mitochondrial inner membrane peptidase complex"/>
    <property type="evidence" value="ECO:0007669"/>
    <property type="project" value="TreeGrafter"/>
</dbReference>
<dbReference type="InterPro" id="IPR052064">
    <property type="entry name" value="Mito_IMP1_subunit"/>
</dbReference>
<keyword evidence="9" id="KW-1185">Reference proteome</keyword>
<reference evidence="9" key="1">
    <citation type="journal article" date="2018" name="Nat. Microbiol.">
        <title>Leveraging single-cell genomics to expand the fungal tree of life.</title>
        <authorList>
            <person name="Ahrendt S.R."/>
            <person name="Quandt C.A."/>
            <person name="Ciobanu D."/>
            <person name="Clum A."/>
            <person name="Salamov A."/>
            <person name="Andreopoulos B."/>
            <person name="Cheng J.F."/>
            <person name="Woyke T."/>
            <person name="Pelin A."/>
            <person name="Henrissat B."/>
            <person name="Reynolds N.K."/>
            <person name="Benny G.L."/>
            <person name="Smith M.E."/>
            <person name="James T.Y."/>
            <person name="Grigoriev I.V."/>
        </authorList>
    </citation>
    <scope>NUCLEOTIDE SEQUENCE [LARGE SCALE GENOMIC DNA]</scope>
</reference>
<dbReference type="PROSITE" id="PS00760">
    <property type="entry name" value="SPASE_I_2"/>
    <property type="match status" value="1"/>
</dbReference>
<dbReference type="CDD" id="cd06530">
    <property type="entry name" value="S26_SPase_I"/>
    <property type="match status" value="1"/>
</dbReference>
<dbReference type="PANTHER" id="PTHR12383">
    <property type="entry name" value="PROTEASE FAMILY S26 MITOCHONDRIAL INNER MEMBRANE PROTEASE-RELATED"/>
    <property type="match status" value="1"/>
</dbReference>
<feature type="domain" description="Peptidase S26" evidence="7">
    <location>
        <begin position="3"/>
        <end position="57"/>
    </location>
</feature>
<gene>
    <name evidence="8" type="ORF">BDK51DRAFT_35893</name>
</gene>
<name>A0A4P9WJG7_9FUNG</name>
<evidence type="ECO:0000313" key="8">
    <source>
        <dbReference type="EMBL" id="RKO91280.1"/>
    </source>
</evidence>
<dbReference type="InterPro" id="IPR036286">
    <property type="entry name" value="LexA/Signal_pep-like_sf"/>
</dbReference>
<evidence type="ECO:0000256" key="5">
    <source>
        <dbReference type="ARBA" id="ARBA00023136"/>
    </source>
</evidence>
<sequence length="130" mass="14282">MLPTFNSIGDFVLVEHVSWRLRRVDVGDVVVAVSPTGPGKTICKRVLGMPGDRICIDPTVADRRFLTVPPGHVWLQGDNFSNSTDSRAYGPVPMGLLRGRVLCKVWPRFEWIENGLQPHEGAEATSVSTA</sequence>
<dbReference type="Pfam" id="PF10502">
    <property type="entry name" value="Peptidase_S26"/>
    <property type="match status" value="2"/>
</dbReference>
<accession>A0A4P9WJG7</accession>
<evidence type="ECO:0000256" key="2">
    <source>
        <dbReference type="ARBA" id="ARBA00022792"/>
    </source>
</evidence>
<feature type="domain" description="Peptidase S26" evidence="7">
    <location>
        <begin position="67"/>
        <end position="106"/>
    </location>
</feature>
<keyword evidence="5" id="KW-0472">Membrane</keyword>
<evidence type="ECO:0000256" key="1">
    <source>
        <dbReference type="ARBA" id="ARBA00004273"/>
    </source>
</evidence>
<organism evidence="8 9">
    <name type="scientific">Blyttiomyces helicus</name>
    <dbReference type="NCBI Taxonomy" id="388810"/>
    <lineage>
        <taxon>Eukaryota</taxon>
        <taxon>Fungi</taxon>
        <taxon>Fungi incertae sedis</taxon>
        <taxon>Chytridiomycota</taxon>
        <taxon>Chytridiomycota incertae sedis</taxon>
        <taxon>Chytridiomycetes</taxon>
        <taxon>Chytridiomycetes incertae sedis</taxon>
        <taxon>Blyttiomyces</taxon>
    </lineage>
</organism>
<dbReference type="SUPFAM" id="SSF51306">
    <property type="entry name" value="LexA/Signal peptidase"/>
    <property type="match status" value="1"/>
</dbReference>
<evidence type="ECO:0000256" key="6">
    <source>
        <dbReference type="ARBA" id="ARBA00038445"/>
    </source>
</evidence>
<keyword evidence="2" id="KW-0999">Mitochondrion inner membrane</keyword>
<proteinExistence type="inferred from homology"/>
<dbReference type="GO" id="GO:0006627">
    <property type="term" value="P:protein processing involved in protein targeting to mitochondrion"/>
    <property type="evidence" value="ECO:0007669"/>
    <property type="project" value="TreeGrafter"/>
</dbReference>
<dbReference type="PRINTS" id="PR00727">
    <property type="entry name" value="LEADERPTASE"/>
</dbReference>
<protein>
    <submittedName>
        <fullName evidence="8">Peptidase S24/S26A/S26B/S26C</fullName>
    </submittedName>
</protein>
<dbReference type="InterPro" id="IPR019533">
    <property type="entry name" value="Peptidase_S26"/>
</dbReference>
<dbReference type="GO" id="GO:0004252">
    <property type="term" value="F:serine-type endopeptidase activity"/>
    <property type="evidence" value="ECO:0007669"/>
    <property type="project" value="InterPro"/>
</dbReference>
<dbReference type="OrthoDB" id="308440at2759"/>
<evidence type="ECO:0000259" key="7">
    <source>
        <dbReference type="Pfam" id="PF10502"/>
    </source>
</evidence>
<keyword evidence="4" id="KW-0496">Mitochondrion</keyword>
<dbReference type="InterPro" id="IPR000223">
    <property type="entry name" value="Pept_S26A_signal_pept_1"/>
</dbReference>